<feature type="region of interest" description="Disordered" evidence="9">
    <location>
        <begin position="275"/>
        <end position="297"/>
    </location>
</feature>
<dbReference type="RefSeq" id="WP_200729748.1">
    <property type="nucleotide sequence ID" value="NZ_LJQN01000149.1"/>
</dbReference>
<feature type="compositionally biased region" description="Low complexity" evidence="9">
    <location>
        <begin position="284"/>
        <end position="293"/>
    </location>
</feature>
<dbReference type="GO" id="GO:0015562">
    <property type="term" value="F:efflux transmembrane transporter activity"/>
    <property type="evidence" value="ECO:0007669"/>
    <property type="project" value="InterPro"/>
</dbReference>
<dbReference type="EMBL" id="LJQN01000149">
    <property type="protein sequence ID" value="KPX51068.1"/>
    <property type="molecule type" value="Genomic_DNA"/>
</dbReference>
<keyword evidence="7 8" id="KW-0449">Lipoprotein</keyword>
<feature type="region of interest" description="Disordered" evidence="9">
    <location>
        <begin position="106"/>
        <end position="140"/>
    </location>
</feature>
<dbReference type="InterPro" id="IPR010131">
    <property type="entry name" value="MdtP/NodT-like"/>
</dbReference>
<evidence type="ECO:0000256" key="7">
    <source>
        <dbReference type="ARBA" id="ARBA00023288"/>
    </source>
</evidence>
<dbReference type="Pfam" id="PF02321">
    <property type="entry name" value="OEP"/>
    <property type="match status" value="2"/>
</dbReference>
<feature type="region of interest" description="Disordered" evidence="9">
    <location>
        <begin position="499"/>
        <end position="527"/>
    </location>
</feature>
<evidence type="ECO:0000256" key="8">
    <source>
        <dbReference type="RuleBase" id="RU362097"/>
    </source>
</evidence>
<keyword evidence="2 8" id="KW-1134">Transmembrane beta strand</keyword>
<protein>
    <submittedName>
        <fullName evidence="10">OprM</fullName>
    </submittedName>
</protein>
<evidence type="ECO:0000313" key="11">
    <source>
        <dbReference type="Proteomes" id="UP000050545"/>
    </source>
</evidence>
<evidence type="ECO:0000256" key="6">
    <source>
        <dbReference type="ARBA" id="ARBA00023237"/>
    </source>
</evidence>
<evidence type="ECO:0000256" key="1">
    <source>
        <dbReference type="ARBA" id="ARBA00007613"/>
    </source>
</evidence>
<gene>
    <name evidence="10" type="ORF">ALO67_02327</name>
</gene>
<dbReference type="Proteomes" id="UP000050545">
    <property type="component" value="Unassembled WGS sequence"/>
</dbReference>
<dbReference type="SUPFAM" id="SSF56954">
    <property type="entry name" value="Outer membrane efflux proteins (OEP)"/>
    <property type="match status" value="1"/>
</dbReference>
<dbReference type="NCBIfam" id="TIGR01845">
    <property type="entry name" value="outer_NodT"/>
    <property type="match status" value="1"/>
</dbReference>
<keyword evidence="6" id="KW-0998">Cell outer membrane</keyword>
<dbReference type="Gene3D" id="2.20.200.10">
    <property type="entry name" value="Outer membrane efflux proteins (OEP)"/>
    <property type="match status" value="1"/>
</dbReference>
<dbReference type="GO" id="GO:0009279">
    <property type="term" value="C:cell outer membrane"/>
    <property type="evidence" value="ECO:0007669"/>
    <property type="project" value="UniProtKB-SubCell"/>
</dbReference>
<comment type="subcellular location">
    <subcellularLocation>
        <location evidence="8">Cell outer membrane</location>
        <topology evidence="8">Lipid-anchor</topology>
    </subcellularLocation>
</comment>
<comment type="caution">
    <text evidence="10">The sequence shown here is derived from an EMBL/GenBank/DDBJ whole genome shotgun (WGS) entry which is preliminary data.</text>
</comment>
<comment type="similarity">
    <text evidence="1 8">Belongs to the outer membrane factor (OMF) (TC 1.B.17) family.</text>
</comment>
<dbReference type="InterPro" id="IPR003423">
    <property type="entry name" value="OMP_efflux"/>
</dbReference>
<keyword evidence="5 8" id="KW-0564">Palmitate</keyword>
<name>A0AB34TZT7_PSEA0</name>
<keyword evidence="4 8" id="KW-0472">Membrane</keyword>
<evidence type="ECO:0000256" key="9">
    <source>
        <dbReference type="SAM" id="MobiDB-lite"/>
    </source>
</evidence>
<accession>A0AB34TZT7</accession>
<evidence type="ECO:0000256" key="2">
    <source>
        <dbReference type="ARBA" id="ARBA00022452"/>
    </source>
</evidence>
<dbReference type="PANTHER" id="PTHR30203">
    <property type="entry name" value="OUTER MEMBRANE CATION EFFLUX PROTEIN"/>
    <property type="match status" value="1"/>
</dbReference>
<keyword evidence="3 8" id="KW-0812">Transmembrane</keyword>
<evidence type="ECO:0000256" key="5">
    <source>
        <dbReference type="ARBA" id="ARBA00023139"/>
    </source>
</evidence>
<sequence>MAAMHALPHHQERYRLRLTTCVLVAALGLGGCATQPPYSTPRIDVPAAWANVRSAASDDDTESARDDWWTQLHDPAIDALVASALTDNPTLAQAAARVDEARAGLGASRARRAPQLGGDGALSRGKSQSQTGGTDTINATSGSLGASLSWELDLWGRARATEEAARSRLDARGADAQEARLSLVAQIADGVVALRACNYSLAIRDQDIRSRETELSLIRQRLAVGNVASVEEASALSALASARTTRLSQEETCTTLVDAIVALSGREATTIRQLVSQSPWPSNGASTTSASGGRQEAAAIVPTAPLTRLDLPATVLLQHPTVRSAERELAASYAEVGVARAERLPRVDLSGLLTGQWIRALGSTIHFDTWSAGAAVSVPIFDAGLGAANVDGAQARYRAALAGLAATLRTATRDVEDSLAALSSAEQRADTSRQAVDAAAVALRANEARYRAGAISLFELEGSRRQFNSAQESAIAAASDRARSWVSLVRAAGNPPLSVVATEPPMAEDAPDTPSDRPIARIGSHRR</sequence>
<dbReference type="PANTHER" id="PTHR30203:SF29">
    <property type="entry name" value="PROTEIN CYAE"/>
    <property type="match status" value="1"/>
</dbReference>
<evidence type="ECO:0000256" key="4">
    <source>
        <dbReference type="ARBA" id="ARBA00023136"/>
    </source>
</evidence>
<evidence type="ECO:0000313" key="10">
    <source>
        <dbReference type="EMBL" id="KPX51068.1"/>
    </source>
</evidence>
<dbReference type="Gene3D" id="1.20.1600.10">
    <property type="entry name" value="Outer membrane efflux proteins (OEP)"/>
    <property type="match status" value="1"/>
</dbReference>
<dbReference type="AlphaFoldDB" id="A0AB34TZT7"/>
<feature type="compositionally biased region" description="Polar residues" evidence="9">
    <location>
        <begin position="125"/>
        <end position="140"/>
    </location>
</feature>
<proteinExistence type="inferred from homology"/>
<organism evidence="10 11">
    <name type="scientific">Pseudomonas amygdali pv. hibisci</name>
    <dbReference type="NCBI Taxonomy" id="251723"/>
    <lineage>
        <taxon>Bacteria</taxon>
        <taxon>Pseudomonadati</taxon>
        <taxon>Pseudomonadota</taxon>
        <taxon>Gammaproteobacteria</taxon>
        <taxon>Pseudomonadales</taxon>
        <taxon>Pseudomonadaceae</taxon>
        <taxon>Pseudomonas</taxon>
        <taxon>Pseudomonas amygdali</taxon>
    </lineage>
</organism>
<reference evidence="10 11" key="1">
    <citation type="submission" date="2015-09" db="EMBL/GenBank/DDBJ databases">
        <title>Genome announcement of multiple Pseudomonas syringae strains.</title>
        <authorList>
            <person name="Thakur S."/>
            <person name="Wang P.W."/>
            <person name="Gong Y."/>
            <person name="Weir B.S."/>
            <person name="Guttman D.S."/>
        </authorList>
    </citation>
    <scope>NUCLEOTIDE SEQUENCE [LARGE SCALE GENOMIC DNA]</scope>
    <source>
        <strain evidence="10 11">ICMP9623</strain>
    </source>
</reference>
<evidence type="ECO:0000256" key="3">
    <source>
        <dbReference type="ARBA" id="ARBA00022692"/>
    </source>
</evidence>